<dbReference type="Pfam" id="PF13426">
    <property type="entry name" value="PAS_9"/>
    <property type="match status" value="1"/>
</dbReference>
<dbReference type="InterPro" id="IPR025943">
    <property type="entry name" value="Sigma_54_int_dom_ATP-bd_2"/>
</dbReference>
<dbReference type="InterPro" id="IPR002078">
    <property type="entry name" value="Sigma_54_int"/>
</dbReference>
<evidence type="ECO:0000256" key="5">
    <source>
        <dbReference type="ARBA" id="ARBA00023125"/>
    </source>
</evidence>
<dbReference type="Pfam" id="PF25601">
    <property type="entry name" value="AAA_lid_14"/>
    <property type="match status" value="1"/>
</dbReference>
<dbReference type="Gene3D" id="1.10.8.60">
    <property type="match status" value="1"/>
</dbReference>
<keyword evidence="1" id="KW-0547">Nucleotide-binding</keyword>
<dbReference type="SUPFAM" id="SSF52540">
    <property type="entry name" value="P-loop containing nucleoside triphosphate hydrolases"/>
    <property type="match status" value="1"/>
</dbReference>
<dbReference type="PROSITE" id="PS00688">
    <property type="entry name" value="SIGMA54_INTERACT_3"/>
    <property type="match status" value="1"/>
</dbReference>
<dbReference type="InterPro" id="IPR058031">
    <property type="entry name" value="AAA_lid_NorR"/>
</dbReference>
<evidence type="ECO:0000256" key="7">
    <source>
        <dbReference type="ARBA" id="ARBA00029500"/>
    </source>
</evidence>
<gene>
    <name evidence="12" type="ORF">SAMN04487909_1033</name>
</gene>
<dbReference type="InterPro" id="IPR003593">
    <property type="entry name" value="AAA+_ATPase"/>
</dbReference>
<proteinExistence type="predicted"/>
<dbReference type="InterPro" id="IPR009057">
    <property type="entry name" value="Homeodomain-like_sf"/>
</dbReference>
<dbReference type="Pfam" id="PF18024">
    <property type="entry name" value="HTH_50"/>
    <property type="match status" value="1"/>
</dbReference>
<dbReference type="OrthoDB" id="9771372at2"/>
<dbReference type="AlphaFoldDB" id="A0A1G8JG58"/>
<dbReference type="GO" id="GO:0005524">
    <property type="term" value="F:ATP binding"/>
    <property type="evidence" value="ECO:0007669"/>
    <property type="project" value="UniProtKB-KW"/>
</dbReference>
<dbReference type="GO" id="GO:0003677">
    <property type="term" value="F:DNA binding"/>
    <property type="evidence" value="ECO:0007669"/>
    <property type="project" value="UniProtKB-KW"/>
</dbReference>
<dbReference type="PROSITE" id="PS50045">
    <property type="entry name" value="SIGMA54_INTERACT_4"/>
    <property type="match status" value="1"/>
</dbReference>
<dbReference type="CDD" id="cd00009">
    <property type="entry name" value="AAA"/>
    <property type="match status" value="1"/>
</dbReference>
<dbReference type="GeneID" id="42305315"/>
<sequence length="594" mass="67785">MHIEQKNEALTVFSDSNVAEVKGLLTLKSCPILVVNDSLQVIGILDEPLFWKKIARGGCEKPLGYYLNYRFHITESILELSEEDSEKYDYFVVEGNKQYTCYTSFEVKDYQNQQKISSLLKLNHSLREELESSRKQNKELLQILHSNYDEIYVTDAEGNTLFVSESCKRFTGLPPEAYVNKNIKELVEKGLIVNSVTLKTMKTKTVQSAEQAYPNGKTVFTTAKPIFDEEGKLYRIISNARDISELVEMRNKLVRANSLIHDSESRNPYAEKTVFFNRLITQSENMISVIEMAEKVAPMDSSIFIHGESGVGKGVLAKIIHELSPRKNKNFVQVNCGAIPSNLLESELFGYEAGAFTGANRQGKVGLVELADGGTLFLDEIGEMPMDLQVKILHLVQEKVFKKVGGTREKQVDIRIISATNKNVKQMIEEKTFRQDLYYRLHVVPIRIPSLRERKKDILLLIERFLHKFNEKYSQSVALDESSKLILQLHEWPGNVRELENLIEQLVVTSRKPVVSMEDLPFHFTREGGQSMVKVSGIMPIKKAVEETEKQILSYAITKYKTTRKIAKALDVNQTTIMRKLHKYQLTTGEDIIL</sequence>
<evidence type="ECO:0000256" key="4">
    <source>
        <dbReference type="ARBA" id="ARBA00023015"/>
    </source>
</evidence>
<dbReference type="InterPro" id="IPR000700">
    <property type="entry name" value="PAS-assoc_C"/>
</dbReference>
<dbReference type="GO" id="GO:0006355">
    <property type="term" value="P:regulation of DNA-templated transcription"/>
    <property type="evidence" value="ECO:0007669"/>
    <property type="project" value="InterPro"/>
</dbReference>
<protein>
    <recommendedName>
        <fullName evidence="7">HTH-type transcriptional regulatory protein TyrR</fullName>
    </recommendedName>
</protein>
<dbReference type="PROSITE" id="PS00675">
    <property type="entry name" value="SIGMA54_INTERACT_1"/>
    <property type="match status" value="1"/>
</dbReference>
<feature type="domain" description="PAC" evidence="11">
    <location>
        <begin position="199"/>
        <end position="255"/>
    </location>
</feature>
<dbReference type="Gene3D" id="1.10.10.60">
    <property type="entry name" value="Homeodomain-like"/>
    <property type="match status" value="1"/>
</dbReference>
<keyword evidence="4" id="KW-0805">Transcription regulation</keyword>
<keyword evidence="3" id="KW-0067">ATP-binding</keyword>
<dbReference type="SUPFAM" id="SSF55785">
    <property type="entry name" value="PYP-like sensor domain (PAS domain)"/>
    <property type="match status" value="1"/>
</dbReference>
<evidence type="ECO:0000256" key="2">
    <source>
        <dbReference type="ARBA" id="ARBA00022797"/>
    </source>
</evidence>
<feature type="coiled-coil region" evidence="8">
    <location>
        <begin position="116"/>
        <end position="143"/>
    </location>
</feature>
<evidence type="ECO:0000259" key="9">
    <source>
        <dbReference type="PROSITE" id="PS50045"/>
    </source>
</evidence>
<dbReference type="RefSeq" id="WP_052520833.1">
    <property type="nucleotide sequence ID" value="NZ_BJOA01000029.1"/>
</dbReference>
<dbReference type="PROSITE" id="PS00676">
    <property type="entry name" value="SIGMA54_INTERACT_2"/>
    <property type="match status" value="1"/>
</dbReference>
<dbReference type="EMBL" id="FNED01000003">
    <property type="protein sequence ID" value="SDI30156.1"/>
    <property type="molecule type" value="Genomic_DNA"/>
</dbReference>
<keyword evidence="5" id="KW-0238">DNA-binding</keyword>
<dbReference type="FunFam" id="3.40.50.300:FF:000006">
    <property type="entry name" value="DNA-binding transcriptional regulator NtrC"/>
    <property type="match status" value="1"/>
</dbReference>
<dbReference type="InterPro" id="IPR025662">
    <property type="entry name" value="Sigma_54_int_dom_ATP-bd_1"/>
</dbReference>
<dbReference type="Pfam" id="PF00158">
    <property type="entry name" value="Sigma54_activat"/>
    <property type="match status" value="1"/>
</dbReference>
<dbReference type="Gene3D" id="3.30.450.20">
    <property type="entry name" value="PAS domain"/>
    <property type="match status" value="1"/>
</dbReference>
<dbReference type="InterPro" id="IPR000014">
    <property type="entry name" value="PAS"/>
</dbReference>
<accession>A0A1G8JG58</accession>
<dbReference type="PANTHER" id="PTHR32071:SF57">
    <property type="entry name" value="C4-DICARBOXYLATE TRANSPORT TRANSCRIPTIONAL REGULATORY PROTEIN DCTD"/>
    <property type="match status" value="1"/>
</dbReference>
<organism evidence="12 13">
    <name type="scientific">Aneurinibacillus migulanus</name>
    <name type="common">Bacillus migulanus</name>
    <dbReference type="NCBI Taxonomy" id="47500"/>
    <lineage>
        <taxon>Bacteria</taxon>
        <taxon>Bacillati</taxon>
        <taxon>Bacillota</taxon>
        <taxon>Bacilli</taxon>
        <taxon>Bacillales</taxon>
        <taxon>Paenibacillaceae</taxon>
        <taxon>Aneurinibacillus group</taxon>
        <taxon>Aneurinibacillus</taxon>
    </lineage>
</organism>
<dbReference type="Gene3D" id="3.40.50.300">
    <property type="entry name" value="P-loop containing nucleotide triphosphate hydrolases"/>
    <property type="match status" value="1"/>
</dbReference>
<dbReference type="PROSITE" id="PS50112">
    <property type="entry name" value="PAS"/>
    <property type="match status" value="1"/>
</dbReference>
<evidence type="ECO:0000259" key="11">
    <source>
        <dbReference type="PROSITE" id="PS50113"/>
    </source>
</evidence>
<feature type="domain" description="Sigma-54 factor interaction" evidence="9">
    <location>
        <begin position="279"/>
        <end position="508"/>
    </location>
</feature>
<dbReference type="Proteomes" id="UP000182836">
    <property type="component" value="Unassembled WGS sequence"/>
</dbReference>
<keyword evidence="6" id="KW-0804">Transcription</keyword>
<evidence type="ECO:0000256" key="8">
    <source>
        <dbReference type="SAM" id="Coils"/>
    </source>
</evidence>
<dbReference type="InterPro" id="IPR027417">
    <property type="entry name" value="P-loop_NTPase"/>
</dbReference>
<dbReference type="SMART" id="SM00382">
    <property type="entry name" value="AAA"/>
    <property type="match status" value="1"/>
</dbReference>
<dbReference type="InterPro" id="IPR035965">
    <property type="entry name" value="PAS-like_dom_sf"/>
</dbReference>
<dbReference type="CDD" id="cd00130">
    <property type="entry name" value="PAS"/>
    <property type="match status" value="1"/>
</dbReference>
<evidence type="ECO:0000313" key="13">
    <source>
        <dbReference type="Proteomes" id="UP000182836"/>
    </source>
</evidence>
<dbReference type="InterPro" id="IPR030828">
    <property type="entry name" value="HTH_TyrR"/>
</dbReference>
<dbReference type="InterPro" id="IPR025944">
    <property type="entry name" value="Sigma_54_int_dom_CS"/>
</dbReference>
<evidence type="ECO:0000313" key="12">
    <source>
        <dbReference type="EMBL" id="SDI30156.1"/>
    </source>
</evidence>
<evidence type="ECO:0000256" key="3">
    <source>
        <dbReference type="ARBA" id="ARBA00022840"/>
    </source>
</evidence>
<dbReference type="PANTHER" id="PTHR32071">
    <property type="entry name" value="TRANSCRIPTIONAL REGULATORY PROTEIN"/>
    <property type="match status" value="1"/>
</dbReference>
<feature type="domain" description="PAS" evidence="10">
    <location>
        <begin position="136"/>
        <end position="187"/>
    </location>
</feature>
<evidence type="ECO:0000259" key="10">
    <source>
        <dbReference type="PROSITE" id="PS50112"/>
    </source>
</evidence>
<evidence type="ECO:0000256" key="6">
    <source>
        <dbReference type="ARBA" id="ARBA00023163"/>
    </source>
</evidence>
<reference evidence="12 13" key="1">
    <citation type="submission" date="2016-10" db="EMBL/GenBank/DDBJ databases">
        <authorList>
            <person name="de Groot N.N."/>
        </authorList>
    </citation>
    <scope>NUCLEOTIDE SEQUENCE [LARGE SCALE GENOMIC DNA]</scope>
    <source>
        <strain evidence="12 13">DSM 2895</strain>
    </source>
</reference>
<keyword evidence="2" id="KW-0058">Aromatic hydrocarbons catabolism</keyword>
<dbReference type="SUPFAM" id="SSF46689">
    <property type="entry name" value="Homeodomain-like"/>
    <property type="match status" value="1"/>
</dbReference>
<keyword evidence="8" id="KW-0175">Coiled coil</keyword>
<dbReference type="NCBIfam" id="TIGR00229">
    <property type="entry name" value="sensory_box"/>
    <property type="match status" value="1"/>
</dbReference>
<name>A0A1G8JG58_ANEMI</name>
<dbReference type="PROSITE" id="PS50113">
    <property type="entry name" value="PAC"/>
    <property type="match status" value="1"/>
</dbReference>
<evidence type="ECO:0000256" key="1">
    <source>
        <dbReference type="ARBA" id="ARBA00022741"/>
    </source>
</evidence>